<dbReference type="CDD" id="cd03426">
    <property type="entry name" value="NUDIX_CoAse_Nudt7"/>
    <property type="match status" value="1"/>
</dbReference>
<evidence type="ECO:0000256" key="5">
    <source>
        <dbReference type="ARBA" id="ARBA00022842"/>
    </source>
</evidence>
<evidence type="ECO:0000256" key="4">
    <source>
        <dbReference type="ARBA" id="ARBA00022801"/>
    </source>
</evidence>
<keyword evidence="3" id="KW-0479">Metal-binding</keyword>
<dbReference type="InterPro" id="IPR045121">
    <property type="entry name" value="CoAse"/>
</dbReference>
<evidence type="ECO:0000313" key="8">
    <source>
        <dbReference type="EMBL" id="TDT38649.1"/>
    </source>
</evidence>
<sequence>MLDDLRARFHRYQPRQLGLDYPQAGVLVPITCGGGEPEIVLTRRAARGGPHSGQVAFPGGMRSPEDSDLVATALRETREEVGLGSEGVEIIGGLSEVVSLHGILVTPYVGLVPERFPYVPEPGEVESIFQVPVSWFLEDRRARTDEISFHDWRLHVPCYRWQEYDIWGLSAIILVECLNAAFDAGIDITRPPRG</sequence>
<dbReference type="Pfam" id="PF00293">
    <property type="entry name" value="NUDIX"/>
    <property type="match status" value="1"/>
</dbReference>
<evidence type="ECO:0000256" key="6">
    <source>
        <dbReference type="ARBA" id="ARBA00023211"/>
    </source>
</evidence>
<comment type="cofactor">
    <cofactor evidence="2">
        <name>Mg(2+)</name>
        <dbReference type="ChEBI" id="CHEBI:18420"/>
    </cofactor>
</comment>
<dbReference type="GO" id="GO:0046872">
    <property type="term" value="F:metal ion binding"/>
    <property type="evidence" value="ECO:0007669"/>
    <property type="project" value="UniProtKB-KW"/>
</dbReference>
<keyword evidence="6" id="KW-0464">Manganese</keyword>
<dbReference type="EMBL" id="SOAX01000006">
    <property type="protein sequence ID" value="TDT38649.1"/>
    <property type="molecule type" value="Genomic_DNA"/>
</dbReference>
<feature type="domain" description="Nudix hydrolase" evidence="7">
    <location>
        <begin position="21"/>
        <end position="154"/>
    </location>
</feature>
<dbReference type="OrthoDB" id="9802805at2"/>
<dbReference type="PROSITE" id="PS51462">
    <property type="entry name" value="NUDIX"/>
    <property type="match status" value="1"/>
</dbReference>
<evidence type="ECO:0000256" key="3">
    <source>
        <dbReference type="ARBA" id="ARBA00022723"/>
    </source>
</evidence>
<name>A0A4R7JPF2_9GAMM</name>
<dbReference type="Proteomes" id="UP000295830">
    <property type="component" value="Unassembled WGS sequence"/>
</dbReference>
<dbReference type="PANTHER" id="PTHR12992:SF11">
    <property type="entry name" value="MITOCHONDRIAL COENZYME A DIPHOSPHATASE NUDT8"/>
    <property type="match status" value="1"/>
</dbReference>
<dbReference type="InterPro" id="IPR015797">
    <property type="entry name" value="NUDIX_hydrolase-like_dom_sf"/>
</dbReference>
<evidence type="ECO:0000256" key="2">
    <source>
        <dbReference type="ARBA" id="ARBA00001946"/>
    </source>
</evidence>
<gene>
    <name evidence="8" type="ORF">DES49_2633</name>
</gene>
<proteinExistence type="predicted"/>
<accession>A0A4R7JPF2</accession>
<dbReference type="GO" id="GO:0010945">
    <property type="term" value="F:coenzyme A diphosphatase activity"/>
    <property type="evidence" value="ECO:0007669"/>
    <property type="project" value="InterPro"/>
</dbReference>
<keyword evidence="4" id="KW-0378">Hydrolase</keyword>
<evidence type="ECO:0000256" key="1">
    <source>
        <dbReference type="ARBA" id="ARBA00001936"/>
    </source>
</evidence>
<keyword evidence="9" id="KW-1185">Reference proteome</keyword>
<dbReference type="Gene3D" id="3.90.79.10">
    <property type="entry name" value="Nucleoside Triphosphate Pyrophosphohydrolase"/>
    <property type="match status" value="1"/>
</dbReference>
<organism evidence="8 9">
    <name type="scientific">Halospina denitrificans</name>
    <dbReference type="NCBI Taxonomy" id="332522"/>
    <lineage>
        <taxon>Bacteria</taxon>
        <taxon>Pseudomonadati</taxon>
        <taxon>Pseudomonadota</taxon>
        <taxon>Gammaproteobacteria</taxon>
        <taxon>Halospina</taxon>
    </lineage>
</organism>
<keyword evidence="5" id="KW-0460">Magnesium</keyword>
<comment type="cofactor">
    <cofactor evidence="1">
        <name>Mn(2+)</name>
        <dbReference type="ChEBI" id="CHEBI:29035"/>
    </cofactor>
</comment>
<dbReference type="AlphaFoldDB" id="A0A4R7JPF2"/>
<dbReference type="PANTHER" id="PTHR12992">
    <property type="entry name" value="NUDIX HYDROLASE"/>
    <property type="match status" value="1"/>
</dbReference>
<evidence type="ECO:0000313" key="9">
    <source>
        <dbReference type="Proteomes" id="UP000295830"/>
    </source>
</evidence>
<protein>
    <submittedName>
        <fullName evidence="8">8-oxo-dGTP pyrophosphatase MutT (NUDIX family)</fullName>
    </submittedName>
</protein>
<comment type="caution">
    <text evidence="8">The sequence shown here is derived from an EMBL/GenBank/DDBJ whole genome shotgun (WGS) entry which is preliminary data.</text>
</comment>
<dbReference type="InterPro" id="IPR000086">
    <property type="entry name" value="NUDIX_hydrolase_dom"/>
</dbReference>
<evidence type="ECO:0000259" key="7">
    <source>
        <dbReference type="PROSITE" id="PS51462"/>
    </source>
</evidence>
<dbReference type="RefSeq" id="WP_133736859.1">
    <property type="nucleotide sequence ID" value="NZ_SOAX01000006.1"/>
</dbReference>
<dbReference type="SUPFAM" id="SSF55811">
    <property type="entry name" value="Nudix"/>
    <property type="match status" value="1"/>
</dbReference>
<reference evidence="8 9" key="1">
    <citation type="submission" date="2019-03" db="EMBL/GenBank/DDBJ databases">
        <title>Genomic Encyclopedia of Type Strains, Phase IV (KMG-IV): sequencing the most valuable type-strain genomes for metagenomic binning, comparative biology and taxonomic classification.</title>
        <authorList>
            <person name="Goeker M."/>
        </authorList>
    </citation>
    <scope>NUCLEOTIDE SEQUENCE [LARGE SCALE GENOMIC DNA]</scope>
    <source>
        <strain evidence="8 9">DSM 15505</strain>
    </source>
</reference>